<reference evidence="9 10" key="1">
    <citation type="journal article" date="2018" name="New Phytol.">
        <title>Phylogenomics of Endogonaceae and evolution of mycorrhizas within Mucoromycota.</title>
        <authorList>
            <person name="Chang Y."/>
            <person name="Desiro A."/>
            <person name="Na H."/>
            <person name="Sandor L."/>
            <person name="Lipzen A."/>
            <person name="Clum A."/>
            <person name="Barry K."/>
            <person name="Grigoriev I.V."/>
            <person name="Martin F.M."/>
            <person name="Stajich J.E."/>
            <person name="Smith M.E."/>
            <person name="Bonito G."/>
            <person name="Spatafora J.W."/>
        </authorList>
    </citation>
    <scope>NUCLEOTIDE SEQUENCE [LARGE SCALE GENOMIC DNA]</scope>
    <source>
        <strain evidence="9 10">GMNB39</strain>
    </source>
</reference>
<evidence type="ECO:0000256" key="6">
    <source>
        <dbReference type="ARBA" id="ARBA00023080"/>
    </source>
</evidence>
<dbReference type="GO" id="GO:0046103">
    <property type="term" value="P:inosine biosynthetic process"/>
    <property type="evidence" value="ECO:0007669"/>
    <property type="project" value="TreeGrafter"/>
</dbReference>
<comment type="similarity">
    <text evidence="2">Belongs to the metallo-dependent hydrolases superfamily. Adenosine and AMP deaminases family.</text>
</comment>
<gene>
    <name evidence="9" type="ORF">BC936DRAFT_143608</name>
</gene>
<keyword evidence="6" id="KW-0546">Nucleotide metabolism</keyword>
<organism evidence="9 10">
    <name type="scientific">Jimgerdemannia flammicorona</name>
    <dbReference type="NCBI Taxonomy" id="994334"/>
    <lineage>
        <taxon>Eukaryota</taxon>
        <taxon>Fungi</taxon>
        <taxon>Fungi incertae sedis</taxon>
        <taxon>Mucoromycota</taxon>
        <taxon>Mucoromycotina</taxon>
        <taxon>Endogonomycetes</taxon>
        <taxon>Endogonales</taxon>
        <taxon>Endogonaceae</taxon>
        <taxon>Jimgerdemannia</taxon>
    </lineage>
</organism>
<dbReference type="GO" id="GO:0009117">
    <property type="term" value="P:nucleotide metabolic process"/>
    <property type="evidence" value="ECO:0007669"/>
    <property type="project" value="UniProtKB-KW"/>
</dbReference>
<dbReference type="GO" id="GO:0006154">
    <property type="term" value="P:adenosine catabolic process"/>
    <property type="evidence" value="ECO:0007669"/>
    <property type="project" value="TreeGrafter"/>
</dbReference>
<dbReference type="PANTHER" id="PTHR11409:SF42">
    <property type="entry name" value="ADENOSINE DEAMINASE-LIKE PROTEIN"/>
    <property type="match status" value="1"/>
</dbReference>
<dbReference type="Gene3D" id="3.20.20.140">
    <property type="entry name" value="Metal-dependent hydrolases"/>
    <property type="match status" value="1"/>
</dbReference>
<dbReference type="Pfam" id="PF00962">
    <property type="entry name" value="A_deaminase"/>
    <property type="match status" value="1"/>
</dbReference>
<protein>
    <recommendedName>
        <fullName evidence="8">Adenosine deaminase domain-containing protein</fullName>
    </recommendedName>
</protein>
<dbReference type="EMBL" id="RBNI01027661">
    <property type="protein sequence ID" value="RUO95619.1"/>
    <property type="molecule type" value="Genomic_DNA"/>
</dbReference>
<evidence type="ECO:0000313" key="9">
    <source>
        <dbReference type="EMBL" id="RUO95619.1"/>
    </source>
</evidence>
<keyword evidence="5" id="KW-0862">Zinc</keyword>
<evidence type="ECO:0000256" key="2">
    <source>
        <dbReference type="ARBA" id="ARBA00006676"/>
    </source>
</evidence>
<dbReference type="OrthoDB" id="272271at2759"/>
<dbReference type="InterPro" id="IPR006330">
    <property type="entry name" value="Ado/ade_deaminase"/>
</dbReference>
<keyword evidence="10" id="KW-1185">Reference proteome</keyword>
<dbReference type="AlphaFoldDB" id="A0A432ZZ08"/>
<feature type="domain" description="Adenosine deaminase" evidence="8">
    <location>
        <begin position="26"/>
        <end position="118"/>
    </location>
</feature>
<dbReference type="SUPFAM" id="SSF51556">
    <property type="entry name" value="Metallo-dependent hydrolases"/>
    <property type="match status" value="1"/>
</dbReference>
<evidence type="ECO:0000313" key="10">
    <source>
        <dbReference type="Proteomes" id="UP000268093"/>
    </source>
</evidence>
<dbReference type="Proteomes" id="UP000268093">
    <property type="component" value="Unassembled WGS sequence"/>
</dbReference>
<comment type="catalytic activity">
    <reaction evidence="7">
        <text>N(6)-methyl-AMP + H2O + H(+) = IMP + methylamine</text>
        <dbReference type="Rhea" id="RHEA:16001"/>
        <dbReference type="ChEBI" id="CHEBI:15377"/>
        <dbReference type="ChEBI" id="CHEBI:15378"/>
        <dbReference type="ChEBI" id="CHEBI:58053"/>
        <dbReference type="ChEBI" id="CHEBI:59338"/>
        <dbReference type="ChEBI" id="CHEBI:144842"/>
    </reaction>
    <physiologicalReaction direction="left-to-right" evidence="7">
        <dbReference type="Rhea" id="RHEA:16002"/>
    </physiologicalReaction>
</comment>
<dbReference type="GO" id="GO:0004000">
    <property type="term" value="F:adenosine deaminase activity"/>
    <property type="evidence" value="ECO:0007669"/>
    <property type="project" value="TreeGrafter"/>
</dbReference>
<sequence>MIELTPFITKHYGSLAGLHAFCVALPKAELHAHVNGSISPETMRELVERKKEAKPHLAKFQVPEKLKDITDFFQIFKFIYQLTDDENSIRTVVRAVIDEFAADGVRYLELRSTPRRCEETGTRLVRCFSTTSTNAG</sequence>
<keyword evidence="4" id="KW-0378">Hydrolase</keyword>
<evidence type="ECO:0000256" key="7">
    <source>
        <dbReference type="ARBA" id="ARBA00048787"/>
    </source>
</evidence>
<dbReference type="GO" id="GO:0046872">
    <property type="term" value="F:metal ion binding"/>
    <property type="evidence" value="ECO:0007669"/>
    <property type="project" value="UniProtKB-KW"/>
</dbReference>
<evidence type="ECO:0000256" key="1">
    <source>
        <dbReference type="ARBA" id="ARBA00001947"/>
    </source>
</evidence>
<dbReference type="InterPro" id="IPR001365">
    <property type="entry name" value="A_deaminase_dom"/>
</dbReference>
<name>A0A432ZZ08_9FUNG</name>
<dbReference type="PANTHER" id="PTHR11409">
    <property type="entry name" value="ADENOSINE DEAMINASE"/>
    <property type="match status" value="1"/>
</dbReference>
<evidence type="ECO:0000256" key="5">
    <source>
        <dbReference type="ARBA" id="ARBA00022833"/>
    </source>
</evidence>
<evidence type="ECO:0000256" key="4">
    <source>
        <dbReference type="ARBA" id="ARBA00022801"/>
    </source>
</evidence>
<comment type="cofactor">
    <cofactor evidence="1">
        <name>Zn(2+)</name>
        <dbReference type="ChEBI" id="CHEBI:29105"/>
    </cofactor>
</comment>
<keyword evidence="3" id="KW-0479">Metal-binding</keyword>
<dbReference type="InterPro" id="IPR032466">
    <property type="entry name" value="Metal_Hydrolase"/>
</dbReference>
<accession>A0A432ZZ08</accession>
<comment type="caution">
    <text evidence="9">The sequence shown here is derived from an EMBL/GenBank/DDBJ whole genome shotgun (WGS) entry which is preliminary data.</text>
</comment>
<evidence type="ECO:0000259" key="8">
    <source>
        <dbReference type="Pfam" id="PF00962"/>
    </source>
</evidence>
<evidence type="ECO:0000256" key="3">
    <source>
        <dbReference type="ARBA" id="ARBA00022723"/>
    </source>
</evidence>
<proteinExistence type="inferred from homology"/>